<feature type="non-terminal residue" evidence="2">
    <location>
        <position position="256"/>
    </location>
</feature>
<feature type="region of interest" description="Disordered" evidence="1">
    <location>
        <begin position="234"/>
        <end position="256"/>
    </location>
</feature>
<accession>A0AAV2IL88</accession>
<evidence type="ECO:0000256" key="1">
    <source>
        <dbReference type="SAM" id="MobiDB-lite"/>
    </source>
</evidence>
<sequence>DHVWVKRVKGISLHVTCHFPHHNIPATMSYHIKFLVALIALQATTSSSQQRTAEKTTRLSRMPLYYGKRSRPFPEWSHYGTNNLDMILLPPLSSSKIFPKVRRGLSMATYDDYLPEMKGWSQGINQLSHPIPGDFNFETALLYNSRHTTSDSGRKSRWEIPLIPFHVNNKKDEFDFNRRSFPRPPYLGNSNDPLLKSAIGYDLRDRPEPQETKDLKMISKLLGDEVFEHPFFISPDTHKLTEGGPPEQEGETHKLS</sequence>
<dbReference type="EMBL" id="CAXITT010001094">
    <property type="protein sequence ID" value="CAL1547892.1"/>
    <property type="molecule type" value="Genomic_DNA"/>
</dbReference>
<feature type="non-terminal residue" evidence="2">
    <location>
        <position position="1"/>
    </location>
</feature>
<gene>
    <name evidence="2" type="ORF">GSLYS_00021209001</name>
</gene>
<dbReference type="Proteomes" id="UP001497497">
    <property type="component" value="Unassembled WGS sequence"/>
</dbReference>
<reference evidence="2 3" key="1">
    <citation type="submission" date="2024-04" db="EMBL/GenBank/DDBJ databases">
        <authorList>
            <consortium name="Genoscope - CEA"/>
            <person name="William W."/>
        </authorList>
    </citation>
    <scope>NUCLEOTIDE SEQUENCE [LARGE SCALE GENOMIC DNA]</scope>
</reference>
<evidence type="ECO:0000313" key="2">
    <source>
        <dbReference type="EMBL" id="CAL1547892.1"/>
    </source>
</evidence>
<evidence type="ECO:0000313" key="3">
    <source>
        <dbReference type="Proteomes" id="UP001497497"/>
    </source>
</evidence>
<keyword evidence="3" id="KW-1185">Reference proteome</keyword>
<comment type="caution">
    <text evidence="2">The sequence shown here is derived from an EMBL/GenBank/DDBJ whole genome shotgun (WGS) entry which is preliminary data.</text>
</comment>
<dbReference type="AlphaFoldDB" id="A0AAV2IL88"/>
<organism evidence="2 3">
    <name type="scientific">Lymnaea stagnalis</name>
    <name type="common">Great pond snail</name>
    <name type="synonym">Helix stagnalis</name>
    <dbReference type="NCBI Taxonomy" id="6523"/>
    <lineage>
        <taxon>Eukaryota</taxon>
        <taxon>Metazoa</taxon>
        <taxon>Spiralia</taxon>
        <taxon>Lophotrochozoa</taxon>
        <taxon>Mollusca</taxon>
        <taxon>Gastropoda</taxon>
        <taxon>Heterobranchia</taxon>
        <taxon>Euthyneura</taxon>
        <taxon>Panpulmonata</taxon>
        <taxon>Hygrophila</taxon>
        <taxon>Lymnaeoidea</taxon>
        <taxon>Lymnaeidae</taxon>
        <taxon>Lymnaea</taxon>
    </lineage>
</organism>
<proteinExistence type="predicted"/>
<name>A0AAV2IL88_LYMST</name>
<protein>
    <submittedName>
        <fullName evidence="2">Uncharacterized protein</fullName>
    </submittedName>
</protein>